<dbReference type="GeneID" id="90996472"/>
<dbReference type="EMBL" id="FQTY01000002">
    <property type="protein sequence ID" value="SHE43871.1"/>
    <property type="molecule type" value="Genomic_DNA"/>
</dbReference>
<evidence type="ECO:0000313" key="1">
    <source>
        <dbReference type="EMBL" id="SHE43871.1"/>
    </source>
</evidence>
<sequence>MNYKDINEEYIDLIKSNPEIYVIDYKEAMEKVKNSSAIYKGKPVPFLYHPMFYTEKDVENFNKIGDILISITNKVTQKYLDSKEFRKKFEYSPLLEELILIDNGYDINVPIGRFDIFYKDLDNFKFCELNTDGSSAMNEDNTIGNILLETKGLKEFGKKYKLSLFELIDKWVEDSISIFRKWNSKIEKPNVAIVDFTESGTSKEFEVFKDAFIRKGYNAIIADPRDLKYKDKHLYFKDYRIDLVYRRIVTFELIEKANEIPDFIEAYRNKAFCSVGSIRSQIIHNKIIFKILHDEDTLEFLSEDEREFIKKHIPVTGLFKGDKEVYNKVLNNKDKYIMKPLDLNASRGVYAGRDLTQDEWKKRLDESWEKDYLYQEFFEPFTRKHIVFENDGLKVEEFKSIVGLFMYKEKFAGIYTRIGKNNIISGITDYYTLPNILVKP</sequence>
<proteinExistence type="predicted"/>
<gene>
    <name evidence="1" type="ORF">SAMN02745784_00678</name>
</gene>
<dbReference type="STRING" id="1123404.SAMN02745784_00678"/>
<reference evidence="2" key="1">
    <citation type="submission" date="2016-11" db="EMBL/GenBank/DDBJ databases">
        <authorList>
            <person name="Varghese N."/>
            <person name="Submissions S."/>
        </authorList>
    </citation>
    <scope>NUCLEOTIDE SEQUENCE [LARGE SCALE GENOMIC DNA]</scope>
    <source>
        <strain evidence="2">DSM 18095</strain>
    </source>
</reference>
<dbReference type="RefSeq" id="WP_072973124.1">
    <property type="nucleotide sequence ID" value="NZ_FQTY01000002.1"/>
</dbReference>
<accession>A0A1M4THC7</accession>
<dbReference type="SUPFAM" id="SSF56059">
    <property type="entry name" value="Glutathione synthetase ATP-binding domain-like"/>
    <property type="match status" value="1"/>
</dbReference>
<protein>
    <submittedName>
        <fullName evidence="1">Glutathionylspermidine synthase preATP-grasp</fullName>
    </submittedName>
</protein>
<dbReference type="AlphaFoldDB" id="A0A1M4THC7"/>
<dbReference type="Proteomes" id="UP000184114">
    <property type="component" value="Unassembled WGS sequence"/>
</dbReference>
<evidence type="ECO:0000313" key="2">
    <source>
        <dbReference type="Proteomes" id="UP000184114"/>
    </source>
</evidence>
<organism evidence="1 2">
    <name type="scientific">Tissierella praeacuta DSM 18095</name>
    <dbReference type="NCBI Taxonomy" id="1123404"/>
    <lineage>
        <taxon>Bacteria</taxon>
        <taxon>Bacillati</taxon>
        <taxon>Bacillota</taxon>
        <taxon>Tissierellia</taxon>
        <taxon>Tissierellales</taxon>
        <taxon>Tissierellaceae</taxon>
        <taxon>Tissierella</taxon>
    </lineage>
</organism>
<name>A0A1M4THC7_9FIRM</name>
<keyword evidence="2" id="KW-1185">Reference proteome</keyword>